<name>A0A9W9HCA5_9EURO</name>
<accession>A0A9W9HCA5</accession>
<reference evidence="1" key="1">
    <citation type="submission" date="2022-11" db="EMBL/GenBank/DDBJ databases">
        <authorList>
            <person name="Petersen C."/>
        </authorList>
    </citation>
    <scope>NUCLEOTIDE SEQUENCE</scope>
    <source>
        <strain evidence="1">IBT 22155</strain>
    </source>
</reference>
<dbReference type="EMBL" id="JAPQKL010000002">
    <property type="protein sequence ID" value="KAJ5143680.1"/>
    <property type="molecule type" value="Genomic_DNA"/>
</dbReference>
<dbReference type="GeneID" id="81402381"/>
<keyword evidence="2" id="KW-1185">Reference proteome</keyword>
<dbReference type="AlphaFoldDB" id="A0A9W9HCA5"/>
<dbReference type="RefSeq" id="XP_056525324.1">
    <property type="nucleotide sequence ID" value="XM_056663211.1"/>
</dbReference>
<dbReference type="Proteomes" id="UP001149079">
    <property type="component" value="Unassembled WGS sequence"/>
</dbReference>
<evidence type="ECO:0000313" key="1">
    <source>
        <dbReference type="EMBL" id="KAJ5143680.1"/>
    </source>
</evidence>
<evidence type="ECO:0000313" key="2">
    <source>
        <dbReference type="Proteomes" id="UP001149079"/>
    </source>
</evidence>
<reference evidence="1" key="2">
    <citation type="journal article" date="2023" name="IMA Fungus">
        <title>Comparative genomic study of the Penicillium genus elucidates a diverse pangenome and 15 lateral gene transfer events.</title>
        <authorList>
            <person name="Petersen C."/>
            <person name="Sorensen T."/>
            <person name="Nielsen M.R."/>
            <person name="Sondergaard T.E."/>
            <person name="Sorensen J.L."/>
            <person name="Fitzpatrick D.A."/>
            <person name="Frisvad J.C."/>
            <person name="Nielsen K.L."/>
        </authorList>
    </citation>
    <scope>NUCLEOTIDE SEQUENCE</scope>
    <source>
        <strain evidence="1">IBT 22155</strain>
    </source>
</reference>
<proteinExistence type="predicted"/>
<dbReference type="OrthoDB" id="4353321at2759"/>
<comment type="caution">
    <text evidence="1">The sequence shown here is derived from an EMBL/GenBank/DDBJ whole genome shotgun (WGS) entry which is preliminary data.</text>
</comment>
<evidence type="ECO:0008006" key="3">
    <source>
        <dbReference type="Google" id="ProtNLM"/>
    </source>
</evidence>
<sequence length="81" mass="8554">MFNFNFFKSTPTESATEQATWNANTVTMQPTSPAAPSSNKDVITEQPASQEQMQLRGGGGGGFCCGICAGLACFECCEICC</sequence>
<protein>
    <recommendedName>
        <fullName evidence="3">Cysteine-rich transmembrane CYSTM domain-containing protein</fullName>
    </recommendedName>
</protein>
<gene>
    <name evidence="1" type="ORF">N7515_002467</name>
</gene>
<organism evidence="1 2">
    <name type="scientific">Penicillium bovifimosum</name>
    <dbReference type="NCBI Taxonomy" id="126998"/>
    <lineage>
        <taxon>Eukaryota</taxon>
        <taxon>Fungi</taxon>
        <taxon>Dikarya</taxon>
        <taxon>Ascomycota</taxon>
        <taxon>Pezizomycotina</taxon>
        <taxon>Eurotiomycetes</taxon>
        <taxon>Eurotiomycetidae</taxon>
        <taxon>Eurotiales</taxon>
        <taxon>Aspergillaceae</taxon>
        <taxon>Penicillium</taxon>
    </lineage>
</organism>